<accession>A0A1I2FX41</accession>
<sequence>FLYYLYRKASGSVAFLSDKHRNKFGTPKFKKIVIDLQVVKRVSRKSAENRMACAGLQVWV</sequence>
<dbReference type="Proteomes" id="UP000181976">
    <property type="component" value="Unassembled WGS sequence"/>
</dbReference>
<proteinExistence type="predicted"/>
<feature type="non-terminal residue" evidence="1">
    <location>
        <position position="1"/>
    </location>
</feature>
<keyword evidence="2" id="KW-1185">Reference proteome</keyword>
<name>A0A1I2FX41_9BACT</name>
<dbReference type="AlphaFoldDB" id="A0A1I2FX41"/>
<gene>
    <name evidence="1" type="ORF">SAMN05444380_1397</name>
</gene>
<dbReference type="InParanoid" id="A0A1I2FX41"/>
<protein>
    <submittedName>
        <fullName evidence="1">Uncharacterized protein</fullName>
    </submittedName>
</protein>
<dbReference type="EMBL" id="FONA01000039">
    <property type="protein sequence ID" value="SFF09932.1"/>
    <property type="molecule type" value="Genomic_DNA"/>
</dbReference>
<dbReference type="RefSeq" id="WP_217645617.1">
    <property type="nucleotide sequence ID" value="NZ_FONA01000039.1"/>
</dbReference>
<evidence type="ECO:0000313" key="2">
    <source>
        <dbReference type="Proteomes" id="UP000181976"/>
    </source>
</evidence>
<organism evidence="1 2">
    <name type="scientific">Thermophagus xiamenensis</name>
    <dbReference type="NCBI Taxonomy" id="385682"/>
    <lineage>
        <taxon>Bacteria</taxon>
        <taxon>Pseudomonadati</taxon>
        <taxon>Bacteroidota</taxon>
        <taxon>Bacteroidia</taxon>
        <taxon>Marinilabiliales</taxon>
        <taxon>Marinilabiliaceae</taxon>
        <taxon>Thermophagus</taxon>
    </lineage>
</organism>
<reference evidence="1 2" key="1">
    <citation type="submission" date="2016-10" db="EMBL/GenBank/DDBJ databases">
        <authorList>
            <person name="de Groot N.N."/>
        </authorList>
    </citation>
    <scope>NUCLEOTIDE SEQUENCE [LARGE SCALE GENOMIC DNA]</scope>
    <source>
        <strain evidence="1 2">DSM 19012</strain>
    </source>
</reference>
<evidence type="ECO:0000313" key="1">
    <source>
        <dbReference type="EMBL" id="SFF09932.1"/>
    </source>
</evidence>